<dbReference type="Gene3D" id="3.90.550.10">
    <property type="entry name" value="Spore Coat Polysaccharide Biosynthesis Protein SpsA, Chain A"/>
    <property type="match status" value="1"/>
</dbReference>
<evidence type="ECO:0000313" key="1">
    <source>
        <dbReference type="EMBL" id="MET6999559.1"/>
    </source>
</evidence>
<comment type="caution">
    <text evidence="1">The sequence shown here is derived from an EMBL/GenBank/DDBJ whole genome shotgun (WGS) entry which is preliminary data.</text>
</comment>
<dbReference type="SUPFAM" id="SSF53448">
    <property type="entry name" value="Nucleotide-diphospho-sugar transferases"/>
    <property type="match status" value="1"/>
</dbReference>
<evidence type="ECO:0008006" key="3">
    <source>
        <dbReference type="Google" id="ProtNLM"/>
    </source>
</evidence>
<dbReference type="RefSeq" id="WP_354662123.1">
    <property type="nucleotide sequence ID" value="NZ_JBEXAC010000002.1"/>
</dbReference>
<name>A0ABV2TBQ1_9BACT</name>
<dbReference type="InterPro" id="IPR029044">
    <property type="entry name" value="Nucleotide-diphossugar_trans"/>
</dbReference>
<accession>A0ABV2TBQ1</accession>
<evidence type="ECO:0000313" key="2">
    <source>
        <dbReference type="Proteomes" id="UP001549749"/>
    </source>
</evidence>
<dbReference type="Proteomes" id="UP001549749">
    <property type="component" value="Unassembled WGS sequence"/>
</dbReference>
<reference evidence="1 2" key="1">
    <citation type="submission" date="2024-06" db="EMBL/GenBank/DDBJ databases">
        <title>Chitinophaga defluvii sp. nov., isolated from municipal sewage.</title>
        <authorList>
            <person name="Zhang L."/>
        </authorList>
    </citation>
    <scope>NUCLEOTIDE SEQUENCE [LARGE SCALE GENOMIC DNA]</scope>
    <source>
        <strain evidence="1 2">H8</strain>
    </source>
</reference>
<sequence>MKAVYTICTPSHIAEAKTLITSALNHNTDITAFIFIFNADNYAKEELNKFNISNTVIIEELGLENYGAMQSRYNAFELSCALKPYLADYLLHKKGFEQVVYFDADIYVTAALSNVWQDLQTKDIILTAHINGTVIWENDEIAQKARRGIQRNMLRGGAFNGGFFALNRTAGTQKFLAWWKNVLVDGAYNKPSKGLFTDQLWLMLVPVLFNDLLLASKHPGYNMAYWNLDERKLRQADGNYQVSAADGTTGPLIFFHFSGYKLENKSMISVYHPNLYTFQSRPELTTLFNAYQTQLAAHGYEALKARYAPPKKGWKKLFGWRK</sequence>
<dbReference type="EMBL" id="JBEXAC010000002">
    <property type="protein sequence ID" value="MET6999559.1"/>
    <property type="molecule type" value="Genomic_DNA"/>
</dbReference>
<protein>
    <recommendedName>
        <fullName evidence="3">Glycosyl transferase family 8</fullName>
    </recommendedName>
</protein>
<keyword evidence="2" id="KW-1185">Reference proteome</keyword>
<organism evidence="1 2">
    <name type="scientific">Chitinophaga defluvii</name>
    <dbReference type="NCBI Taxonomy" id="3163343"/>
    <lineage>
        <taxon>Bacteria</taxon>
        <taxon>Pseudomonadati</taxon>
        <taxon>Bacteroidota</taxon>
        <taxon>Chitinophagia</taxon>
        <taxon>Chitinophagales</taxon>
        <taxon>Chitinophagaceae</taxon>
        <taxon>Chitinophaga</taxon>
    </lineage>
</organism>
<proteinExistence type="predicted"/>
<gene>
    <name evidence="1" type="ORF">ABR189_19380</name>
</gene>